<dbReference type="STRING" id="120956.SAMN05421791_103206"/>
<protein>
    <submittedName>
        <fullName evidence="2">BadF-type ATPase</fullName>
    </submittedName>
</protein>
<dbReference type="AlphaFoldDB" id="A0A1G7RWI5"/>
<evidence type="ECO:0000313" key="2">
    <source>
        <dbReference type="EMBL" id="SDG15101.1"/>
    </source>
</evidence>
<accession>A0A1G7RWI5</accession>
<dbReference type="PANTHER" id="PTHR43190">
    <property type="entry name" value="N-ACETYL-D-GLUCOSAMINE KINASE"/>
    <property type="match status" value="1"/>
</dbReference>
<reference evidence="2 3" key="1">
    <citation type="submission" date="2016-10" db="EMBL/GenBank/DDBJ databases">
        <authorList>
            <person name="de Groot N.N."/>
        </authorList>
    </citation>
    <scope>NUCLEOTIDE SEQUENCE [LARGE SCALE GENOMIC DNA]</scope>
    <source>
        <strain evidence="2 3">ATCC BAA-466</strain>
    </source>
</reference>
<evidence type="ECO:0000313" key="3">
    <source>
        <dbReference type="Proteomes" id="UP000199708"/>
    </source>
</evidence>
<dbReference type="CDD" id="cd24007">
    <property type="entry name" value="ASKHA_NBD_eukNAGK-like"/>
    <property type="match status" value="1"/>
</dbReference>
<sequence length="308" mass="34063">MYFICVDGGGTKTQFALYSNWGTQIDVKTLPTCHILQTTEEKAIKILQQGIFLLLKGREINESDLVLSLGLGGYGSSNNRGKIEKIVQLVTQNRYPYFLTNDAEIALLGAHNGQRGAILIAGTGSICLFFDGEHTIRSGGWGYLFGDEGSAFWIGQKMLNRFAKEADNRTAKTEIYTYLMRKYQLTNPHDILDELISTNKNSRTIIGNLAKDVVSMANQGSQESVEIIKDAAAELASLVNESLSDYDSVNLAIYGGLWKAGEILLNYFSESLDSHIKVCEPKGDACRGAFIYAKKQLLVRGSYEQRTV</sequence>
<dbReference type="Pfam" id="PF01869">
    <property type="entry name" value="BcrAD_BadFG"/>
    <property type="match status" value="1"/>
</dbReference>
<feature type="domain" description="ATPase BadF/BadG/BcrA/BcrD type" evidence="1">
    <location>
        <begin position="6"/>
        <end position="262"/>
    </location>
</feature>
<name>A0A1G7RWI5_9LACT</name>
<dbReference type="PANTHER" id="PTHR43190:SF3">
    <property type="entry name" value="N-ACETYL-D-GLUCOSAMINE KINASE"/>
    <property type="match status" value="1"/>
</dbReference>
<dbReference type="InterPro" id="IPR043129">
    <property type="entry name" value="ATPase_NBD"/>
</dbReference>
<evidence type="ECO:0000259" key="1">
    <source>
        <dbReference type="Pfam" id="PF01869"/>
    </source>
</evidence>
<dbReference type="OrthoDB" id="9772633at2"/>
<dbReference type="InterPro" id="IPR002731">
    <property type="entry name" value="ATPase_BadF"/>
</dbReference>
<dbReference type="InterPro" id="IPR052519">
    <property type="entry name" value="Euk-type_GlcNAc_Kinase"/>
</dbReference>
<dbReference type="SUPFAM" id="SSF53067">
    <property type="entry name" value="Actin-like ATPase domain"/>
    <property type="match status" value="2"/>
</dbReference>
<keyword evidence="3" id="KW-1185">Reference proteome</keyword>
<gene>
    <name evidence="2" type="ORF">SAMN05421791_103206</name>
</gene>
<organism evidence="2 3">
    <name type="scientific">Facklamia miroungae</name>
    <dbReference type="NCBI Taxonomy" id="120956"/>
    <lineage>
        <taxon>Bacteria</taxon>
        <taxon>Bacillati</taxon>
        <taxon>Bacillota</taxon>
        <taxon>Bacilli</taxon>
        <taxon>Lactobacillales</taxon>
        <taxon>Aerococcaceae</taxon>
        <taxon>Facklamia</taxon>
    </lineage>
</organism>
<dbReference type="Proteomes" id="UP000199708">
    <property type="component" value="Unassembled WGS sequence"/>
</dbReference>
<dbReference type="EMBL" id="FNCK01000003">
    <property type="protein sequence ID" value="SDG15101.1"/>
    <property type="molecule type" value="Genomic_DNA"/>
</dbReference>
<dbReference type="Gene3D" id="3.30.420.40">
    <property type="match status" value="2"/>
</dbReference>
<proteinExistence type="predicted"/>
<dbReference type="RefSeq" id="WP_090289614.1">
    <property type="nucleotide sequence ID" value="NZ_FNCK01000003.1"/>
</dbReference>